<keyword evidence="3" id="KW-1185">Reference proteome</keyword>
<protein>
    <submittedName>
        <fullName evidence="2">Uncharacterized protein</fullName>
    </submittedName>
</protein>
<evidence type="ECO:0000313" key="2">
    <source>
        <dbReference type="EMBL" id="KAJ1205900.1"/>
    </source>
</evidence>
<organism evidence="2 3">
    <name type="scientific">Pleurodeles waltl</name>
    <name type="common">Iberian ribbed newt</name>
    <dbReference type="NCBI Taxonomy" id="8319"/>
    <lineage>
        <taxon>Eukaryota</taxon>
        <taxon>Metazoa</taxon>
        <taxon>Chordata</taxon>
        <taxon>Craniata</taxon>
        <taxon>Vertebrata</taxon>
        <taxon>Euteleostomi</taxon>
        <taxon>Amphibia</taxon>
        <taxon>Batrachia</taxon>
        <taxon>Caudata</taxon>
        <taxon>Salamandroidea</taxon>
        <taxon>Salamandridae</taxon>
        <taxon>Pleurodelinae</taxon>
        <taxon>Pleurodeles</taxon>
    </lineage>
</organism>
<dbReference type="Proteomes" id="UP001066276">
    <property type="component" value="Chromosome 1_2"/>
</dbReference>
<feature type="region of interest" description="Disordered" evidence="1">
    <location>
        <begin position="1"/>
        <end position="211"/>
    </location>
</feature>
<proteinExistence type="predicted"/>
<reference evidence="2" key="1">
    <citation type="journal article" date="2022" name="bioRxiv">
        <title>Sequencing and chromosome-scale assembly of the giantPleurodeles waltlgenome.</title>
        <authorList>
            <person name="Brown T."/>
            <person name="Elewa A."/>
            <person name="Iarovenko S."/>
            <person name="Subramanian E."/>
            <person name="Araus A.J."/>
            <person name="Petzold A."/>
            <person name="Susuki M."/>
            <person name="Suzuki K.-i.T."/>
            <person name="Hayashi T."/>
            <person name="Toyoda A."/>
            <person name="Oliveira C."/>
            <person name="Osipova E."/>
            <person name="Leigh N.D."/>
            <person name="Simon A."/>
            <person name="Yun M.H."/>
        </authorList>
    </citation>
    <scope>NUCLEOTIDE SEQUENCE</scope>
    <source>
        <strain evidence="2">20211129_DDA</strain>
        <tissue evidence="2">Liver</tissue>
    </source>
</reference>
<accession>A0AAV7VZ28</accession>
<evidence type="ECO:0000313" key="3">
    <source>
        <dbReference type="Proteomes" id="UP001066276"/>
    </source>
</evidence>
<dbReference type="AlphaFoldDB" id="A0AAV7VZ28"/>
<name>A0AAV7VZ28_PLEWA</name>
<sequence>MAALQYRAKVLKRPKTAKSSSKQCRPRHPPARSGPRPKLSGLPTRLSARRPSAGPPSPGAQSPATPDGASASNHGGPLTPRRAPNQGPPASHLQAGAAPPPTAPLPGQSRPSRTGHVTACPLTARPHTPGPGPCKSLSGGPRPEETAEVPARQHSPRVPLRRDSEAPSRAPAEVGGNPCGRAGPRRQARLRPTPPRAALTQDRLQPKPGDR</sequence>
<dbReference type="EMBL" id="JANPWB010000002">
    <property type="protein sequence ID" value="KAJ1205900.1"/>
    <property type="molecule type" value="Genomic_DNA"/>
</dbReference>
<comment type="caution">
    <text evidence="2">The sequence shown here is derived from an EMBL/GenBank/DDBJ whole genome shotgun (WGS) entry which is preliminary data.</text>
</comment>
<evidence type="ECO:0000256" key="1">
    <source>
        <dbReference type="SAM" id="MobiDB-lite"/>
    </source>
</evidence>
<gene>
    <name evidence="2" type="ORF">NDU88_001321</name>
</gene>